<comment type="caution">
    <text evidence="1">The sequence shown here is derived from an EMBL/GenBank/DDBJ whole genome shotgun (WGS) entry which is preliminary data.</text>
</comment>
<keyword evidence="2" id="KW-1185">Reference proteome</keyword>
<dbReference type="Proteomes" id="UP000823786">
    <property type="component" value="Unassembled WGS sequence"/>
</dbReference>
<accession>A0ABS4EPB5</accession>
<name>A0ABS4EPB5_9HYPH</name>
<evidence type="ECO:0000313" key="2">
    <source>
        <dbReference type="Proteomes" id="UP000823786"/>
    </source>
</evidence>
<evidence type="ECO:0000313" key="1">
    <source>
        <dbReference type="EMBL" id="MBP1859780.1"/>
    </source>
</evidence>
<reference evidence="1 2" key="1">
    <citation type="submission" date="2021-03" db="EMBL/GenBank/DDBJ databases">
        <title>Genomic Encyclopedia of Type Strains, Phase IV (KMG-IV): sequencing the most valuable type-strain genomes for metagenomic binning, comparative biology and taxonomic classification.</title>
        <authorList>
            <person name="Goeker M."/>
        </authorList>
    </citation>
    <scope>NUCLEOTIDE SEQUENCE [LARGE SCALE GENOMIC DNA]</scope>
    <source>
        <strain evidence="1 2">DSM 26427</strain>
    </source>
</reference>
<proteinExistence type="predicted"/>
<dbReference type="EMBL" id="JAGGJV010000005">
    <property type="protein sequence ID" value="MBP1859780.1"/>
    <property type="molecule type" value="Genomic_DNA"/>
</dbReference>
<organism evidence="1 2">
    <name type="scientific">Rhizobium herbae</name>
    <dbReference type="NCBI Taxonomy" id="508661"/>
    <lineage>
        <taxon>Bacteria</taxon>
        <taxon>Pseudomonadati</taxon>
        <taxon>Pseudomonadota</taxon>
        <taxon>Alphaproteobacteria</taxon>
        <taxon>Hyphomicrobiales</taxon>
        <taxon>Rhizobiaceae</taxon>
        <taxon>Rhizobium/Agrobacterium group</taxon>
        <taxon>Rhizobium</taxon>
    </lineage>
</organism>
<dbReference type="RefSeq" id="WP_209853789.1">
    <property type="nucleotide sequence ID" value="NZ_JAGGJV010000005.1"/>
</dbReference>
<protein>
    <submittedName>
        <fullName evidence="1">Uncharacterized protein</fullName>
    </submittedName>
</protein>
<sequence>MSAAATRRFSDGSSGTDYFKSHEDLFPHDGFEKFLIGPISVISTAGDVNPRACWVRSTNAVFEVISLDSTEEKYNALFEALNLMRSMDEDESMFIDADTHRNACSVLSLLSYRKVAPPKVYSHGGDAVVFTWVIAGQSYQLTVSNGTATLGKRVKGQGAILLGHVHLATHGIVDIIPFLQVRSDRTGTNPTRR</sequence>
<gene>
    <name evidence="1" type="ORF">J2Z75_003297</name>
</gene>